<name>A0A0T5NSQ0_9RHOB</name>
<evidence type="ECO:0000256" key="4">
    <source>
        <dbReference type="RuleBase" id="RU000461"/>
    </source>
</evidence>
<dbReference type="InterPro" id="IPR002401">
    <property type="entry name" value="Cyt_P450_E_grp-I"/>
</dbReference>
<dbReference type="InterPro" id="IPR017972">
    <property type="entry name" value="Cyt_P450_CS"/>
</dbReference>
<evidence type="ECO:0000256" key="2">
    <source>
        <dbReference type="ARBA" id="ARBA00010617"/>
    </source>
</evidence>
<dbReference type="GO" id="GO:0004497">
    <property type="term" value="F:monooxygenase activity"/>
    <property type="evidence" value="ECO:0007669"/>
    <property type="project" value="UniProtKB-KW"/>
</dbReference>
<comment type="cofactor">
    <cofactor evidence="1 3">
        <name>heme</name>
        <dbReference type="ChEBI" id="CHEBI:30413"/>
    </cofactor>
</comment>
<keyword evidence="4" id="KW-0503">Monooxygenase</keyword>
<keyword evidence="4" id="KW-0560">Oxidoreductase</keyword>
<evidence type="ECO:0000256" key="3">
    <source>
        <dbReference type="PIRSR" id="PIRSR602401-1"/>
    </source>
</evidence>
<dbReference type="InterPro" id="IPR001128">
    <property type="entry name" value="Cyt_P450"/>
</dbReference>
<dbReference type="PRINTS" id="PR00463">
    <property type="entry name" value="EP450I"/>
</dbReference>
<dbReference type="OrthoDB" id="9764248at2"/>
<dbReference type="STRING" id="1641875.XM53_13600"/>
<dbReference type="PROSITE" id="PS00086">
    <property type="entry name" value="CYTOCHROME_P450"/>
    <property type="match status" value="1"/>
</dbReference>
<dbReference type="PATRIC" id="fig|1641875.4.peg.516"/>
<protein>
    <submittedName>
        <fullName evidence="5">Cytochrome P450</fullName>
    </submittedName>
</protein>
<dbReference type="InterPro" id="IPR050121">
    <property type="entry name" value="Cytochrome_P450_monoxygenase"/>
</dbReference>
<dbReference type="EMBL" id="LAXJ01000015">
    <property type="protein sequence ID" value="KRS11965.1"/>
    <property type="molecule type" value="Genomic_DNA"/>
</dbReference>
<proteinExistence type="inferred from homology"/>
<keyword evidence="3 4" id="KW-0479">Metal-binding</keyword>
<feature type="binding site" description="axial binding residue" evidence="3">
    <location>
        <position position="399"/>
    </location>
    <ligand>
        <name>heme</name>
        <dbReference type="ChEBI" id="CHEBI:30413"/>
    </ligand>
    <ligandPart>
        <name>Fe</name>
        <dbReference type="ChEBI" id="CHEBI:18248"/>
    </ligandPart>
</feature>
<dbReference type="Gene3D" id="1.10.630.10">
    <property type="entry name" value="Cytochrome P450"/>
    <property type="match status" value="1"/>
</dbReference>
<dbReference type="PRINTS" id="PR00385">
    <property type="entry name" value="P450"/>
</dbReference>
<dbReference type="GO" id="GO:0005506">
    <property type="term" value="F:iron ion binding"/>
    <property type="evidence" value="ECO:0007669"/>
    <property type="project" value="InterPro"/>
</dbReference>
<dbReference type="Proteomes" id="UP000051295">
    <property type="component" value="Unassembled WGS sequence"/>
</dbReference>
<sequence>MSHADTPVKVPLVTEPMGILGSLGAARRNVLSIIPELATRQPMVSGRTGKRWHMVMDPGAIREMLLERVDTYPKSMVTKNLLKPAIGESLFIAEGAHWRWQRRTAAPVFSHRNVMNLAPIMTAAAQRSADRVAQAGPRAIDMAADMVRTTFDVIADVTFSGDGMFDADAVHRGIDAYISEAGKISLLDVLGAPDWVPRPGRLIFSRNAVGEMRRIADEAIEARRQRGPEGVPDLLDLLMDGEDPKTKRQMNTAELRDNLLTFIVAGHETTALTLGWSLYLCAFDQSVQDRARAELRAVCGEGPVTGEHVEKLPFMRQIIDEALRLYPPAGMVSRTAMANDTLCGREIRKGDTVILPIYALHRHHMLWDDPDAFRPDRFADRKAVERYAYLPFGDGPRICIGASFALQEAVIILGTLLNRFRFTPVAGRDPDPVMILTLRPEGGVWLEAEPVSTPQPASVA</sequence>
<comment type="similarity">
    <text evidence="2 4">Belongs to the cytochrome P450 family.</text>
</comment>
<organism evidence="5 6">
    <name type="scientific">Roseovarius atlanticus</name>
    <dbReference type="NCBI Taxonomy" id="1641875"/>
    <lineage>
        <taxon>Bacteria</taxon>
        <taxon>Pseudomonadati</taxon>
        <taxon>Pseudomonadota</taxon>
        <taxon>Alphaproteobacteria</taxon>
        <taxon>Rhodobacterales</taxon>
        <taxon>Roseobacteraceae</taxon>
        <taxon>Roseovarius</taxon>
    </lineage>
</organism>
<comment type="caution">
    <text evidence="5">The sequence shown here is derived from an EMBL/GenBank/DDBJ whole genome shotgun (WGS) entry which is preliminary data.</text>
</comment>
<keyword evidence="6" id="KW-1185">Reference proteome</keyword>
<gene>
    <name evidence="5" type="ORF">XM53_13600</name>
</gene>
<accession>A0A0T5NSQ0</accession>
<dbReference type="PANTHER" id="PTHR24305">
    <property type="entry name" value="CYTOCHROME P450"/>
    <property type="match status" value="1"/>
</dbReference>
<keyword evidence="3 4" id="KW-0349">Heme</keyword>
<dbReference type="AlphaFoldDB" id="A0A0T5NSQ0"/>
<evidence type="ECO:0000313" key="6">
    <source>
        <dbReference type="Proteomes" id="UP000051295"/>
    </source>
</evidence>
<reference evidence="5 6" key="1">
    <citation type="submission" date="2015-04" db="EMBL/GenBank/DDBJ databases">
        <title>The draft genome sequence of Roseovarius sp.R12b.</title>
        <authorList>
            <person name="Li G."/>
            <person name="Lai Q."/>
            <person name="Shao Z."/>
            <person name="Yan P."/>
        </authorList>
    </citation>
    <scope>NUCLEOTIDE SEQUENCE [LARGE SCALE GENOMIC DNA]</scope>
    <source>
        <strain evidence="5 6">R12B</strain>
    </source>
</reference>
<evidence type="ECO:0000313" key="5">
    <source>
        <dbReference type="EMBL" id="KRS11965.1"/>
    </source>
</evidence>
<dbReference type="GO" id="GO:0016705">
    <property type="term" value="F:oxidoreductase activity, acting on paired donors, with incorporation or reduction of molecular oxygen"/>
    <property type="evidence" value="ECO:0007669"/>
    <property type="project" value="InterPro"/>
</dbReference>
<keyword evidence="3 4" id="KW-0408">Iron</keyword>
<dbReference type="Pfam" id="PF00067">
    <property type="entry name" value="p450"/>
    <property type="match status" value="1"/>
</dbReference>
<dbReference type="InterPro" id="IPR036396">
    <property type="entry name" value="Cyt_P450_sf"/>
</dbReference>
<evidence type="ECO:0000256" key="1">
    <source>
        <dbReference type="ARBA" id="ARBA00001971"/>
    </source>
</evidence>
<dbReference type="SUPFAM" id="SSF48264">
    <property type="entry name" value="Cytochrome P450"/>
    <property type="match status" value="1"/>
</dbReference>
<dbReference type="RefSeq" id="WP_057794223.1">
    <property type="nucleotide sequence ID" value="NZ_LAXJ01000015.1"/>
</dbReference>
<dbReference type="GO" id="GO:0020037">
    <property type="term" value="F:heme binding"/>
    <property type="evidence" value="ECO:0007669"/>
    <property type="project" value="InterPro"/>
</dbReference>
<dbReference type="PANTHER" id="PTHR24305:SF166">
    <property type="entry name" value="CYTOCHROME P450 12A4, MITOCHONDRIAL-RELATED"/>
    <property type="match status" value="1"/>
</dbReference>